<dbReference type="EMBL" id="CM000147">
    <property type="protein sequence ID" value="EEE51303.1"/>
    <property type="molecule type" value="Genomic_DNA"/>
</dbReference>
<organism evidence="1">
    <name type="scientific">Oryza sativa subsp. japonica</name>
    <name type="common">Rice</name>
    <dbReference type="NCBI Taxonomy" id="39947"/>
    <lineage>
        <taxon>Eukaryota</taxon>
        <taxon>Viridiplantae</taxon>
        <taxon>Streptophyta</taxon>
        <taxon>Embryophyta</taxon>
        <taxon>Tracheophyta</taxon>
        <taxon>Spermatophyta</taxon>
        <taxon>Magnoliopsida</taxon>
        <taxon>Liliopsida</taxon>
        <taxon>Poales</taxon>
        <taxon>Poaceae</taxon>
        <taxon>BOP clade</taxon>
        <taxon>Oryzoideae</taxon>
        <taxon>Oryzeae</taxon>
        <taxon>Oryzinae</taxon>
        <taxon>Oryza</taxon>
        <taxon>Oryza sativa</taxon>
    </lineage>
</organism>
<sequence length="133" mass="13796">MVRALQEEGWVVCRAFKKRTMQPPRSSIGAWEASYSYHDPAVFVGGGEHFKQEAAAELDCVAAAAGANAFLRSRKPAGPPDDDDMAALLLLDGGGQEDDAGRWLGSAGLLSAVAADATTDCGLGTSCVPGDIN</sequence>
<reference evidence="1" key="2">
    <citation type="submission" date="2008-12" db="EMBL/GenBank/DDBJ databases">
        <title>Improved gene annotation of the rice (Oryza sativa) genomes.</title>
        <authorList>
            <person name="Wang J."/>
            <person name="Li R."/>
            <person name="Fan W."/>
            <person name="Huang Q."/>
            <person name="Zhang J."/>
            <person name="Zhou Y."/>
            <person name="Hu Y."/>
            <person name="Zi S."/>
            <person name="Li J."/>
            <person name="Ni P."/>
            <person name="Zheng H."/>
            <person name="Zhang Y."/>
            <person name="Zhao M."/>
            <person name="Hao Q."/>
            <person name="McDermott J."/>
            <person name="Samudrala R."/>
            <person name="Kristiansen K."/>
            <person name="Wong G.K.-S."/>
        </authorList>
    </citation>
    <scope>NUCLEOTIDE SEQUENCE</scope>
</reference>
<proteinExistence type="predicted"/>
<protein>
    <submittedName>
        <fullName evidence="1">Uncharacterized protein</fullName>
    </submittedName>
</protein>
<dbReference type="AlphaFoldDB" id="B9G6Q6"/>
<reference evidence="1" key="1">
    <citation type="journal article" date="2005" name="PLoS Biol.">
        <title>The genomes of Oryza sativa: a history of duplications.</title>
        <authorList>
            <person name="Yu J."/>
            <person name="Wang J."/>
            <person name="Lin W."/>
            <person name="Li S."/>
            <person name="Li H."/>
            <person name="Zhou J."/>
            <person name="Ni P."/>
            <person name="Dong W."/>
            <person name="Hu S."/>
            <person name="Zeng C."/>
            <person name="Zhang J."/>
            <person name="Zhang Y."/>
            <person name="Li R."/>
            <person name="Xu Z."/>
            <person name="Li S."/>
            <person name="Li X."/>
            <person name="Zheng H."/>
            <person name="Cong L."/>
            <person name="Lin L."/>
            <person name="Yin J."/>
            <person name="Geng J."/>
            <person name="Li G."/>
            <person name="Shi J."/>
            <person name="Liu J."/>
            <person name="Lv H."/>
            <person name="Li J."/>
            <person name="Wang J."/>
            <person name="Deng Y."/>
            <person name="Ran L."/>
            <person name="Shi X."/>
            <person name="Wang X."/>
            <person name="Wu Q."/>
            <person name="Li C."/>
            <person name="Ren X."/>
            <person name="Wang J."/>
            <person name="Wang X."/>
            <person name="Li D."/>
            <person name="Liu D."/>
            <person name="Zhang X."/>
            <person name="Ji Z."/>
            <person name="Zhao W."/>
            <person name="Sun Y."/>
            <person name="Zhang Z."/>
            <person name="Bao J."/>
            <person name="Han Y."/>
            <person name="Dong L."/>
            <person name="Ji J."/>
            <person name="Chen P."/>
            <person name="Wu S."/>
            <person name="Liu J."/>
            <person name="Xiao Y."/>
            <person name="Bu D."/>
            <person name="Tan J."/>
            <person name="Yang L."/>
            <person name="Ye C."/>
            <person name="Zhang J."/>
            <person name="Xu J."/>
            <person name="Zhou Y."/>
            <person name="Yu Y."/>
            <person name="Zhang B."/>
            <person name="Zhuang S."/>
            <person name="Wei H."/>
            <person name="Liu B."/>
            <person name="Lei M."/>
            <person name="Yu H."/>
            <person name="Li Y."/>
            <person name="Xu H."/>
            <person name="Wei S."/>
            <person name="He X."/>
            <person name="Fang L."/>
            <person name="Zhang Z."/>
            <person name="Zhang Y."/>
            <person name="Huang X."/>
            <person name="Su Z."/>
            <person name="Tong W."/>
            <person name="Li J."/>
            <person name="Tong Z."/>
            <person name="Li S."/>
            <person name="Ye J."/>
            <person name="Wang L."/>
            <person name="Fang L."/>
            <person name="Lei T."/>
            <person name="Chen C."/>
            <person name="Chen H."/>
            <person name="Xu Z."/>
            <person name="Li H."/>
            <person name="Huang H."/>
            <person name="Zhang F."/>
            <person name="Xu H."/>
            <person name="Li N."/>
            <person name="Zhao C."/>
            <person name="Li S."/>
            <person name="Dong L."/>
            <person name="Huang Y."/>
            <person name="Li L."/>
            <person name="Xi Y."/>
            <person name="Qi Q."/>
            <person name="Li W."/>
            <person name="Zhang B."/>
            <person name="Hu W."/>
            <person name="Zhang Y."/>
            <person name="Tian X."/>
            <person name="Jiao Y."/>
            <person name="Liang X."/>
            <person name="Jin J."/>
            <person name="Gao L."/>
            <person name="Zheng W."/>
            <person name="Hao B."/>
            <person name="Liu S."/>
            <person name="Wang W."/>
            <person name="Yuan L."/>
            <person name="Cao M."/>
            <person name="McDermott J."/>
            <person name="Samudrala R."/>
            <person name="Wang J."/>
            <person name="Wong G.K."/>
            <person name="Yang H."/>
        </authorList>
    </citation>
    <scope>NUCLEOTIDE SEQUENCE [LARGE SCALE GENOMIC DNA]</scope>
</reference>
<accession>B9G6Q6</accession>
<dbReference type="Proteomes" id="UP000007752">
    <property type="component" value="Chromosome 10"/>
</dbReference>
<evidence type="ECO:0000313" key="1">
    <source>
        <dbReference type="EMBL" id="EEE51303.1"/>
    </source>
</evidence>
<gene>
    <name evidence="1" type="ORF">OsJ_32255</name>
</gene>
<name>B9G6Q6_ORYSJ</name>